<dbReference type="AlphaFoldDB" id="A0A8X6VGJ8"/>
<feature type="region of interest" description="Disordered" evidence="1">
    <location>
        <begin position="1"/>
        <end position="24"/>
    </location>
</feature>
<evidence type="ECO:0000313" key="2">
    <source>
        <dbReference type="EMBL" id="GFY11914.1"/>
    </source>
</evidence>
<accession>A0A8X6VGJ8</accession>
<feature type="compositionally biased region" description="Basic residues" evidence="1">
    <location>
        <begin position="113"/>
        <end position="123"/>
    </location>
</feature>
<feature type="compositionally biased region" description="Basic and acidic residues" evidence="1">
    <location>
        <begin position="44"/>
        <end position="68"/>
    </location>
</feature>
<dbReference type="EMBL" id="BMAU01021309">
    <property type="protein sequence ID" value="GFY11914.1"/>
    <property type="molecule type" value="Genomic_DNA"/>
</dbReference>
<gene>
    <name evidence="2" type="ORF">TNCV_4974141</name>
</gene>
<protein>
    <submittedName>
        <fullName evidence="2">Uncharacterized protein</fullName>
    </submittedName>
</protein>
<comment type="caution">
    <text evidence="2">The sequence shown here is derived from an EMBL/GenBank/DDBJ whole genome shotgun (WGS) entry which is preliminary data.</text>
</comment>
<evidence type="ECO:0000313" key="3">
    <source>
        <dbReference type="Proteomes" id="UP000887159"/>
    </source>
</evidence>
<dbReference type="Proteomes" id="UP000887159">
    <property type="component" value="Unassembled WGS sequence"/>
</dbReference>
<feature type="compositionally biased region" description="Basic and acidic residues" evidence="1">
    <location>
        <begin position="83"/>
        <end position="95"/>
    </location>
</feature>
<evidence type="ECO:0000256" key="1">
    <source>
        <dbReference type="SAM" id="MobiDB-lite"/>
    </source>
</evidence>
<proteinExistence type="predicted"/>
<sequence length="123" mass="14083">MDPELSPVYRYLGNPNDSSVDLRKNSGTSISEEISTIFSAIRQGNEEDAKRTWLHPEEDQRQQAEQGKKPYPIRSRVGSRKRRGEETTTMTRRELPSPSPITYAAERTTGNRGYRRQKKGNLS</sequence>
<keyword evidence="3" id="KW-1185">Reference proteome</keyword>
<reference evidence="2" key="1">
    <citation type="submission" date="2020-08" db="EMBL/GenBank/DDBJ databases">
        <title>Multicomponent nature underlies the extraordinary mechanical properties of spider dragline silk.</title>
        <authorList>
            <person name="Kono N."/>
            <person name="Nakamura H."/>
            <person name="Mori M."/>
            <person name="Yoshida Y."/>
            <person name="Ohtoshi R."/>
            <person name="Malay A.D."/>
            <person name="Moran D.A.P."/>
            <person name="Tomita M."/>
            <person name="Numata K."/>
            <person name="Arakawa K."/>
        </authorList>
    </citation>
    <scope>NUCLEOTIDE SEQUENCE</scope>
</reference>
<organism evidence="2 3">
    <name type="scientific">Trichonephila clavipes</name>
    <name type="common">Golden silk orbweaver</name>
    <name type="synonym">Nephila clavipes</name>
    <dbReference type="NCBI Taxonomy" id="2585209"/>
    <lineage>
        <taxon>Eukaryota</taxon>
        <taxon>Metazoa</taxon>
        <taxon>Ecdysozoa</taxon>
        <taxon>Arthropoda</taxon>
        <taxon>Chelicerata</taxon>
        <taxon>Arachnida</taxon>
        <taxon>Araneae</taxon>
        <taxon>Araneomorphae</taxon>
        <taxon>Entelegynae</taxon>
        <taxon>Araneoidea</taxon>
        <taxon>Nephilidae</taxon>
        <taxon>Trichonephila</taxon>
    </lineage>
</organism>
<name>A0A8X6VGJ8_TRICX</name>
<feature type="region of interest" description="Disordered" evidence="1">
    <location>
        <begin position="43"/>
        <end position="123"/>
    </location>
</feature>